<dbReference type="PROSITE" id="PS50042">
    <property type="entry name" value="CNMP_BINDING_3"/>
    <property type="match status" value="1"/>
</dbReference>
<accession>A0A1G7IBH0</accession>
<feature type="domain" description="Cyclic nucleotide-binding" evidence="1">
    <location>
        <begin position="23"/>
        <end position="112"/>
    </location>
</feature>
<evidence type="ECO:0000313" key="2">
    <source>
        <dbReference type="EMBL" id="SDF09908.1"/>
    </source>
</evidence>
<evidence type="ECO:0000259" key="1">
    <source>
        <dbReference type="PROSITE" id="PS50042"/>
    </source>
</evidence>
<dbReference type="Pfam" id="PF00027">
    <property type="entry name" value="cNMP_binding"/>
    <property type="match status" value="1"/>
</dbReference>
<proteinExistence type="predicted"/>
<dbReference type="CDD" id="cd00038">
    <property type="entry name" value="CAP_ED"/>
    <property type="match status" value="1"/>
</dbReference>
<evidence type="ECO:0000313" key="3">
    <source>
        <dbReference type="Proteomes" id="UP000199045"/>
    </source>
</evidence>
<keyword evidence="2" id="KW-0808">Transferase</keyword>
<dbReference type="GO" id="GO:0005829">
    <property type="term" value="C:cytosol"/>
    <property type="evidence" value="ECO:0007669"/>
    <property type="project" value="TreeGrafter"/>
</dbReference>
<dbReference type="GO" id="GO:0016301">
    <property type="term" value="F:kinase activity"/>
    <property type="evidence" value="ECO:0007669"/>
    <property type="project" value="UniProtKB-KW"/>
</dbReference>
<name>A0A1G7IBH0_CHIFI</name>
<dbReference type="SMART" id="SM00100">
    <property type="entry name" value="cNMP"/>
    <property type="match status" value="1"/>
</dbReference>
<dbReference type="Proteomes" id="UP000199045">
    <property type="component" value="Unassembled WGS sequence"/>
</dbReference>
<dbReference type="PANTHER" id="PTHR24567:SF26">
    <property type="entry name" value="REGULATORY PROTEIN YEIL"/>
    <property type="match status" value="1"/>
</dbReference>
<sequence length="191" mass="21472">MITTNLQLRNLMEELTGNDSTSSAITLRTLQPKQRLIVQDQALQSVYIIRSGVTKCFITENNEKDYILDFLGEGEILGEIEAIRHTRATCTIEAITPTTVYTMSSTQFHHFFRTLPAFGSVVLELIAARLARISEKAARQQLYTLSEMLPQLLSALESQQITFTKQDLSEYLGISVRSLNRLLKDAGNTTL</sequence>
<dbReference type="EMBL" id="FNBN01000001">
    <property type="protein sequence ID" value="SDF09908.1"/>
    <property type="molecule type" value="Genomic_DNA"/>
</dbReference>
<dbReference type="STRING" id="104663.SAMN04488121_101783"/>
<organism evidence="2 3">
    <name type="scientific">Chitinophaga filiformis</name>
    <name type="common">Myxococcus filiformis</name>
    <name type="synonym">Flexibacter filiformis</name>
    <dbReference type="NCBI Taxonomy" id="104663"/>
    <lineage>
        <taxon>Bacteria</taxon>
        <taxon>Pseudomonadati</taxon>
        <taxon>Bacteroidota</taxon>
        <taxon>Chitinophagia</taxon>
        <taxon>Chitinophagales</taxon>
        <taxon>Chitinophagaceae</taxon>
        <taxon>Chitinophaga</taxon>
    </lineage>
</organism>
<dbReference type="SUPFAM" id="SSF51206">
    <property type="entry name" value="cAMP-binding domain-like"/>
    <property type="match status" value="1"/>
</dbReference>
<dbReference type="RefSeq" id="WP_089828904.1">
    <property type="nucleotide sequence ID" value="NZ_FNBN01000001.1"/>
</dbReference>
<dbReference type="Gene3D" id="2.60.120.10">
    <property type="entry name" value="Jelly Rolls"/>
    <property type="match status" value="1"/>
</dbReference>
<dbReference type="GO" id="GO:0003700">
    <property type="term" value="F:DNA-binding transcription factor activity"/>
    <property type="evidence" value="ECO:0007669"/>
    <property type="project" value="TreeGrafter"/>
</dbReference>
<protein>
    <submittedName>
        <fullName evidence="2">cAMP-binding domain of CRP or a regulatory subunit of cAMP-dependent protein kinases</fullName>
    </submittedName>
</protein>
<dbReference type="OrthoDB" id="5457083at2"/>
<dbReference type="PANTHER" id="PTHR24567">
    <property type="entry name" value="CRP FAMILY TRANSCRIPTIONAL REGULATORY PROTEIN"/>
    <property type="match status" value="1"/>
</dbReference>
<gene>
    <name evidence="2" type="ORF">SAMN04488121_101783</name>
</gene>
<dbReference type="AlphaFoldDB" id="A0A1G7IBH0"/>
<dbReference type="InterPro" id="IPR018490">
    <property type="entry name" value="cNMP-bd_dom_sf"/>
</dbReference>
<dbReference type="InterPro" id="IPR014710">
    <property type="entry name" value="RmlC-like_jellyroll"/>
</dbReference>
<dbReference type="InterPro" id="IPR050397">
    <property type="entry name" value="Env_Response_Regulators"/>
</dbReference>
<reference evidence="2 3" key="1">
    <citation type="submission" date="2016-10" db="EMBL/GenBank/DDBJ databases">
        <authorList>
            <person name="de Groot N.N."/>
        </authorList>
    </citation>
    <scope>NUCLEOTIDE SEQUENCE [LARGE SCALE GENOMIC DNA]</scope>
    <source>
        <strain evidence="2 3">DSM 527</strain>
    </source>
</reference>
<keyword evidence="2" id="KW-0418">Kinase</keyword>
<dbReference type="InterPro" id="IPR000595">
    <property type="entry name" value="cNMP-bd_dom"/>
</dbReference>